<keyword evidence="4" id="KW-0234">DNA repair</keyword>
<dbReference type="InterPro" id="IPR038051">
    <property type="entry name" value="XRCC4-like_N_sf"/>
</dbReference>
<dbReference type="PANTHER" id="PTHR28559">
    <property type="entry name" value="DNA REPAIR PROTEIN XRCC4"/>
    <property type="match status" value="1"/>
</dbReference>
<feature type="compositionally biased region" description="Low complexity" evidence="8">
    <location>
        <begin position="318"/>
        <end position="342"/>
    </location>
</feature>
<dbReference type="GO" id="GO:0006303">
    <property type="term" value="P:double-strand break repair via nonhomologous end joining"/>
    <property type="evidence" value="ECO:0000318"/>
    <property type="project" value="GO_Central"/>
</dbReference>
<dbReference type="GO" id="GO:0003677">
    <property type="term" value="F:DNA binding"/>
    <property type="evidence" value="ECO:0007669"/>
    <property type="project" value="InterPro"/>
</dbReference>
<evidence type="ECO:0000256" key="7">
    <source>
        <dbReference type="SAM" id="Coils"/>
    </source>
</evidence>
<comment type="subcellular location">
    <subcellularLocation>
        <location evidence="1">Nucleus</location>
    </subcellularLocation>
</comment>
<dbReference type="GO" id="GO:0032807">
    <property type="term" value="C:DNA ligase IV complex"/>
    <property type="evidence" value="ECO:0000318"/>
    <property type="project" value="GO_Central"/>
</dbReference>
<dbReference type="Pfam" id="PF21924">
    <property type="entry name" value="XRCC4_CC"/>
    <property type="match status" value="1"/>
</dbReference>
<protein>
    <submittedName>
        <fullName evidence="11">Uncharacterized protein</fullName>
    </submittedName>
</protein>
<dbReference type="Gene3D" id="1.20.5.370">
    <property type="match status" value="1"/>
</dbReference>
<feature type="coiled-coil region" evidence="7">
    <location>
        <begin position="195"/>
        <end position="222"/>
    </location>
</feature>
<feature type="compositionally biased region" description="Low complexity" evidence="8">
    <location>
        <begin position="222"/>
        <end position="235"/>
    </location>
</feature>
<comment type="similarity">
    <text evidence="6">Belongs to the XRCC4-XLF family. XRCC4 subfamily.</text>
</comment>
<gene>
    <name evidence="11" type="ORF">DICPUDRAFT_73949</name>
</gene>
<dbReference type="PANTHER" id="PTHR28559:SF1">
    <property type="entry name" value="DNA REPAIR PROTEIN XRCC4"/>
    <property type="match status" value="1"/>
</dbReference>
<dbReference type="SUPFAM" id="SSF50809">
    <property type="entry name" value="XRCC4, N-terminal domain"/>
    <property type="match status" value="1"/>
</dbReference>
<reference evidence="12" key="1">
    <citation type="journal article" date="2011" name="Genome Biol.">
        <title>Comparative genomics of the social amoebae Dictyostelium discoideum and Dictyostelium purpureum.</title>
        <authorList>
            <consortium name="US DOE Joint Genome Institute (JGI-PGF)"/>
            <person name="Sucgang R."/>
            <person name="Kuo A."/>
            <person name="Tian X."/>
            <person name="Salerno W."/>
            <person name="Parikh A."/>
            <person name="Feasley C.L."/>
            <person name="Dalin E."/>
            <person name="Tu H."/>
            <person name="Huang E."/>
            <person name="Barry K."/>
            <person name="Lindquist E."/>
            <person name="Shapiro H."/>
            <person name="Bruce D."/>
            <person name="Schmutz J."/>
            <person name="Salamov A."/>
            <person name="Fey P."/>
            <person name="Gaudet P."/>
            <person name="Anjard C."/>
            <person name="Babu M.M."/>
            <person name="Basu S."/>
            <person name="Bushmanova Y."/>
            <person name="van der Wel H."/>
            <person name="Katoh-Kurasawa M."/>
            <person name="Dinh C."/>
            <person name="Coutinho P.M."/>
            <person name="Saito T."/>
            <person name="Elias M."/>
            <person name="Schaap P."/>
            <person name="Kay R.R."/>
            <person name="Henrissat B."/>
            <person name="Eichinger L."/>
            <person name="Rivero F."/>
            <person name="Putnam N.H."/>
            <person name="West C.M."/>
            <person name="Loomis W.F."/>
            <person name="Chisholm R.L."/>
            <person name="Shaulsky G."/>
            <person name="Strassmann J.E."/>
            <person name="Queller D.C."/>
            <person name="Kuspa A."/>
            <person name="Grigoriev I.V."/>
        </authorList>
    </citation>
    <scope>NUCLEOTIDE SEQUENCE [LARGE SCALE GENOMIC DNA]</scope>
    <source>
        <strain evidence="12">QSDP1</strain>
    </source>
</reference>
<evidence type="ECO:0000256" key="6">
    <source>
        <dbReference type="ARBA" id="ARBA00025728"/>
    </source>
</evidence>
<feature type="region of interest" description="Disordered" evidence="8">
    <location>
        <begin position="312"/>
        <end position="404"/>
    </location>
</feature>
<dbReference type="EMBL" id="GL870942">
    <property type="protein sequence ID" value="EGC40413.1"/>
    <property type="molecule type" value="Genomic_DNA"/>
</dbReference>
<evidence type="ECO:0000256" key="1">
    <source>
        <dbReference type="ARBA" id="ARBA00004123"/>
    </source>
</evidence>
<feature type="compositionally biased region" description="Low complexity" evidence="8">
    <location>
        <begin position="365"/>
        <end position="383"/>
    </location>
</feature>
<keyword evidence="12" id="KW-1185">Reference proteome</keyword>
<dbReference type="Proteomes" id="UP000001064">
    <property type="component" value="Unassembled WGS sequence"/>
</dbReference>
<dbReference type="eggNOG" id="ENOG502RYHV">
    <property type="taxonomic scope" value="Eukaryota"/>
</dbReference>
<dbReference type="Gene3D" id="2.170.210.10">
    <property type="entry name" value="DNA double-strand break repair and VJ recombination XRCC4, N-terminal"/>
    <property type="match status" value="1"/>
</dbReference>
<evidence type="ECO:0000256" key="5">
    <source>
        <dbReference type="ARBA" id="ARBA00023242"/>
    </source>
</evidence>
<dbReference type="FunFam" id="2.170.210.10:FF:000006">
    <property type="entry name" value="DNA repair protein xrcc4"/>
    <property type="match status" value="1"/>
</dbReference>
<dbReference type="GeneID" id="10503481"/>
<dbReference type="InterPro" id="IPR010585">
    <property type="entry name" value="DNA_repair_prot_XRCC4"/>
</dbReference>
<keyword evidence="3" id="KW-0233">DNA recombination</keyword>
<evidence type="ECO:0000259" key="10">
    <source>
        <dbReference type="Pfam" id="PF21924"/>
    </source>
</evidence>
<dbReference type="KEGG" id="dpp:DICPUDRAFT_73949"/>
<keyword evidence="5" id="KW-0539">Nucleus</keyword>
<dbReference type="Pfam" id="PF06632">
    <property type="entry name" value="XRCC4"/>
    <property type="match status" value="1"/>
</dbReference>
<dbReference type="InterPro" id="IPR053962">
    <property type="entry name" value="XRCC4_CC"/>
</dbReference>
<evidence type="ECO:0000313" key="12">
    <source>
        <dbReference type="Proteomes" id="UP000001064"/>
    </source>
</evidence>
<evidence type="ECO:0000256" key="4">
    <source>
        <dbReference type="ARBA" id="ARBA00023204"/>
    </source>
</evidence>
<dbReference type="VEuPathDB" id="AmoebaDB:DICPUDRAFT_73949"/>
<dbReference type="RefSeq" id="XP_003282960.1">
    <property type="nucleotide sequence ID" value="XM_003282912.1"/>
</dbReference>
<dbReference type="InterPro" id="IPR009089">
    <property type="entry name" value="XRCC4_N_sf"/>
</dbReference>
<evidence type="ECO:0000256" key="3">
    <source>
        <dbReference type="ARBA" id="ARBA00023172"/>
    </source>
</evidence>
<feature type="domain" description="XRCC4 N-terminal" evidence="9">
    <location>
        <begin position="25"/>
        <end position="119"/>
    </location>
</feature>
<name>F0Z6B8_DICPU</name>
<dbReference type="InterPro" id="IPR014751">
    <property type="entry name" value="XRCC4-like_C"/>
</dbReference>
<organism evidence="11 12">
    <name type="scientific">Dictyostelium purpureum</name>
    <name type="common">Slime mold</name>
    <dbReference type="NCBI Taxonomy" id="5786"/>
    <lineage>
        <taxon>Eukaryota</taxon>
        <taxon>Amoebozoa</taxon>
        <taxon>Evosea</taxon>
        <taxon>Eumycetozoa</taxon>
        <taxon>Dictyostelia</taxon>
        <taxon>Dictyosteliales</taxon>
        <taxon>Dictyosteliaceae</taxon>
        <taxon>Dictyostelium</taxon>
    </lineage>
</organism>
<dbReference type="GO" id="GO:0006310">
    <property type="term" value="P:DNA recombination"/>
    <property type="evidence" value="ECO:0007669"/>
    <property type="project" value="UniProtKB-KW"/>
</dbReference>
<accession>F0Z6B8</accession>
<dbReference type="FunCoup" id="F0Z6B8">
    <property type="interactions" value="16"/>
</dbReference>
<keyword evidence="7" id="KW-0175">Coiled coil</keyword>
<dbReference type="OMA" id="ASEEYMN"/>
<evidence type="ECO:0000259" key="9">
    <source>
        <dbReference type="Pfam" id="PF06632"/>
    </source>
</evidence>
<sequence>MIESSISRFDNITDNSELTNGDGIYYIKCNWQHNSFTIYLTDLTNVWSSNIPSKYIDNILKPQGMASEEYMNLLKKSLLNQDITKKQFDYKINKSKKSSSDIELCIIIILSEFDNINIKSNIPLIKVNNTHQSFQNYFNWLFEKYKSLTDQNQQLVQLNQSLQLQFNQSIEQNKIFIKEKEKIESDLYEKFIIILNEKKKKIKEFKQKIEGLTIENNNLIKQNQHNNNNNNSNKKLPQAPIKNTPKKKIKFNNSSYGSIFDDIMHNGDNDDNDDFKNTIDDIDNTYKPTFNNSTLSIDLLSNDDAYSVPISVRKRFKPPNNSNDMNNTLTTTSTASTTPITNLSSNLKTPTKKRTSISPKKSPFKQPQQQQPQQQQQQQKQQPTLNYRPSPIKKRQSTNSNYITHRVQLSRQIQI</sequence>
<proteinExistence type="inferred from homology"/>
<evidence type="ECO:0000256" key="2">
    <source>
        <dbReference type="ARBA" id="ARBA00022763"/>
    </source>
</evidence>
<dbReference type="GO" id="GO:0005958">
    <property type="term" value="C:DNA-dependent protein kinase-DNA ligase 4 complex"/>
    <property type="evidence" value="ECO:0000318"/>
    <property type="project" value="GO_Central"/>
</dbReference>
<dbReference type="AlphaFoldDB" id="F0Z6B8"/>
<evidence type="ECO:0000256" key="8">
    <source>
        <dbReference type="SAM" id="MobiDB-lite"/>
    </source>
</evidence>
<feature type="region of interest" description="Disordered" evidence="8">
    <location>
        <begin position="222"/>
        <end position="248"/>
    </location>
</feature>
<feature type="domain" description="XRCC4 coiled-coil" evidence="10">
    <location>
        <begin position="142"/>
        <end position="204"/>
    </location>
</feature>
<keyword evidence="2" id="KW-0227">DNA damage</keyword>
<dbReference type="GO" id="GO:0010165">
    <property type="term" value="P:response to X-ray"/>
    <property type="evidence" value="ECO:0000318"/>
    <property type="project" value="GO_Central"/>
</dbReference>
<dbReference type="STRING" id="5786.F0Z6B8"/>
<dbReference type="SUPFAM" id="SSF58022">
    <property type="entry name" value="XRCC4, C-terminal oligomerization domain"/>
    <property type="match status" value="1"/>
</dbReference>
<dbReference type="OrthoDB" id="21361at2759"/>
<evidence type="ECO:0000313" key="11">
    <source>
        <dbReference type="EMBL" id="EGC40413.1"/>
    </source>
</evidence>
<dbReference type="InParanoid" id="F0Z6B8"/>
<dbReference type="InterPro" id="IPR053961">
    <property type="entry name" value="XRCC4_N"/>
</dbReference>